<dbReference type="InterPro" id="IPR008949">
    <property type="entry name" value="Isoprenoid_synthase_dom_sf"/>
</dbReference>
<dbReference type="OMA" id="KSLYWIH"/>
<dbReference type="GO" id="GO:0046872">
    <property type="term" value="F:metal ion binding"/>
    <property type="evidence" value="ECO:0007669"/>
    <property type="project" value="UniProtKB-KW"/>
</dbReference>
<keyword evidence="6" id="KW-0414">Isoprene biosynthesis</keyword>
<dbReference type="Pfam" id="PF00348">
    <property type="entry name" value="polyprenyl_synt"/>
    <property type="match status" value="1"/>
</dbReference>
<evidence type="ECO:0000256" key="7">
    <source>
        <dbReference type="ARBA" id="ARBA00023239"/>
    </source>
</evidence>
<sequence>MLLAPEGAFSTKHLKSESLRIRWEDGSGKSGRRNGSIDLKSLYWIHVHKTSMLLKCSVVCGAIIGGGSEERIERTRRYAHHVSLLFQVVDDIRDVARSSEELGKTARKDLSADNATYTKLMQ</sequence>
<dbReference type="Proteomes" id="UP000824469">
    <property type="component" value="Unassembled WGS sequence"/>
</dbReference>
<dbReference type="GO" id="GO:0008299">
    <property type="term" value="P:isoprenoid biosynthetic process"/>
    <property type="evidence" value="ECO:0007669"/>
    <property type="project" value="UniProtKB-KW"/>
</dbReference>
<accession>A0AA38L3M9</accession>
<dbReference type="PANTHER" id="PTHR43281">
    <property type="entry name" value="FARNESYL DIPHOSPHATE SYNTHASE"/>
    <property type="match status" value="1"/>
</dbReference>
<evidence type="ECO:0000256" key="1">
    <source>
        <dbReference type="ARBA" id="ARBA00001946"/>
    </source>
</evidence>
<comment type="caution">
    <text evidence="8">The sequence shown here is derived from an EMBL/GenBank/DDBJ whole genome shotgun (WGS) entry which is preliminary data.</text>
</comment>
<name>A0AA38L3M9_TAXCH</name>
<gene>
    <name evidence="8" type="ORF">KI387_028014</name>
</gene>
<dbReference type="GO" id="GO:0004659">
    <property type="term" value="F:prenyltransferase activity"/>
    <property type="evidence" value="ECO:0007669"/>
    <property type="project" value="InterPro"/>
</dbReference>
<comment type="similarity">
    <text evidence="2">Belongs to the FPP/GGPP synthase family.</text>
</comment>
<keyword evidence="5" id="KW-0460">Magnesium</keyword>
<dbReference type="GO" id="GO:0016829">
    <property type="term" value="F:lyase activity"/>
    <property type="evidence" value="ECO:0007669"/>
    <property type="project" value="UniProtKB-KW"/>
</dbReference>
<dbReference type="PANTHER" id="PTHR43281:SF1">
    <property type="entry name" value="FARNESYL DIPHOSPHATE SYNTHASE"/>
    <property type="match status" value="1"/>
</dbReference>
<evidence type="ECO:0000256" key="2">
    <source>
        <dbReference type="ARBA" id="ARBA00006706"/>
    </source>
</evidence>
<evidence type="ECO:0000256" key="4">
    <source>
        <dbReference type="ARBA" id="ARBA00022723"/>
    </source>
</evidence>
<proteinExistence type="inferred from homology"/>
<protein>
    <submittedName>
        <fullName evidence="8">Uncharacterized protein</fullName>
    </submittedName>
</protein>
<evidence type="ECO:0000256" key="5">
    <source>
        <dbReference type="ARBA" id="ARBA00022842"/>
    </source>
</evidence>
<dbReference type="Gene3D" id="1.10.600.10">
    <property type="entry name" value="Farnesyl Diphosphate Synthase"/>
    <property type="match status" value="1"/>
</dbReference>
<evidence type="ECO:0000313" key="8">
    <source>
        <dbReference type="EMBL" id="KAH9312979.1"/>
    </source>
</evidence>
<reference evidence="8 9" key="1">
    <citation type="journal article" date="2021" name="Nat. Plants">
        <title>The Taxus genome provides insights into paclitaxel biosynthesis.</title>
        <authorList>
            <person name="Xiong X."/>
            <person name="Gou J."/>
            <person name="Liao Q."/>
            <person name="Li Y."/>
            <person name="Zhou Q."/>
            <person name="Bi G."/>
            <person name="Li C."/>
            <person name="Du R."/>
            <person name="Wang X."/>
            <person name="Sun T."/>
            <person name="Guo L."/>
            <person name="Liang H."/>
            <person name="Lu P."/>
            <person name="Wu Y."/>
            <person name="Zhang Z."/>
            <person name="Ro D.K."/>
            <person name="Shang Y."/>
            <person name="Huang S."/>
            <person name="Yan J."/>
        </authorList>
    </citation>
    <scope>NUCLEOTIDE SEQUENCE [LARGE SCALE GENOMIC DNA]</scope>
    <source>
        <strain evidence="8">Ta-2019</strain>
    </source>
</reference>
<keyword evidence="9" id="KW-1185">Reference proteome</keyword>
<dbReference type="SUPFAM" id="SSF48576">
    <property type="entry name" value="Terpenoid synthases"/>
    <property type="match status" value="1"/>
</dbReference>
<dbReference type="EMBL" id="JAHRHJ020000006">
    <property type="protein sequence ID" value="KAH9312979.1"/>
    <property type="molecule type" value="Genomic_DNA"/>
</dbReference>
<comment type="cofactor">
    <cofactor evidence="1">
        <name>Mg(2+)</name>
        <dbReference type="ChEBI" id="CHEBI:18420"/>
    </cofactor>
</comment>
<evidence type="ECO:0000256" key="3">
    <source>
        <dbReference type="ARBA" id="ARBA00022679"/>
    </source>
</evidence>
<evidence type="ECO:0000256" key="6">
    <source>
        <dbReference type="ARBA" id="ARBA00023229"/>
    </source>
</evidence>
<keyword evidence="7" id="KW-0456">Lyase</keyword>
<keyword evidence="3" id="KW-0808">Transferase</keyword>
<dbReference type="AlphaFoldDB" id="A0AA38L3M9"/>
<keyword evidence="4" id="KW-0479">Metal-binding</keyword>
<organism evidence="8 9">
    <name type="scientific">Taxus chinensis</name>
    <name type="common">Chinese yew</name>
    <name type="synonym">Taxus wallichiana var. chinensis</name>
    <dbReference type="NCBI Taxonomy" id="29808"/>
    <lineage>
        <taxon>Eukaryota</taxon>
        <taxon>Viridiplantae</taxon>
        <taxon>Streptophyta</taxon>
        <taxon>Embryophyta</taxon>
        <taxon>Tracheophyta</taxon>
        <taxon>Spermatophyta</taxon>
        <taxon>Pinopsida</taxon>
        <taxon>Pinidae</taxon>
        <taxon>Conifers II</taxon>
        <taxon>Cupressales</taxon>
        <taxon>Taxaceae</taxon>
        <taxon>Taxus</taxon>
    </lineage>
</organism>
<evidence type="ECO:0000313" key="9">
    <source>
        <dbReference type="Proteomes" id="UP000824469"/>
    </source>
</evidence>
<dbReference type="InterPro" id="IPR000092">
    <property type="entry name" value="Polyprenyl_synt"/>
</dbReference>